<organism evidence="2 3">
    <name type="scientific">Obba rivulosa</name>
    <dbReference type="NCBI Taxonomy" id="1052685"/>
    <lineage>
        <taxon>Eukaryota</taxon>
        <taxon>Fungi</taxon>
        <taxon>Dikarya</taxon>
        <taxon>Basidiomycota</taxon>
        <taxon>Agaricomycotina</taxon>
        <taxon>Agaricomycetes</taxon>
        <taxon>Polyporales</taxon>
        <taxon>Gelatoporiaceae</taxon>
        <taxon>Obba</taxon>
    </lineage>
</organism>
<keyword evidence="3" id="KW-1185">Reference proteome</keyword>
<accession>A0A8E2B0E5</accession>
<keyword evidence="1" id="KW-0472">Membrane</keyword>
<protein>
    <submittedName>
        <fullName evidence="2">Uncharacterized protein</fullName>
    </submittedName>
</protein>
<dbReference type="EMBL" id="KV722441">
    <property type="protein sequence ID" value="OCH88860.1"/>
    <property type="molecule type" value="Genomic_DNA"/>
</dbReference>
<dbReference type="PANTHER" id="PTHR40465:SF1">
    <property type="entry name" value="DUF6534 DOMAIN-CONTAINING PROTEIN"/>
    <property type="match status" value="1"/>
</dbReference>
<feature type="transmembrane region" description="Helical" evidence="1">
    <location>
        <begin position="6"/>
        <end position="29"/>
    </location>
</feature>
<dbReference type="OrthoDB" id="3030684at2759"/>
<keyword evidence="1" id="KW-0812">Transmembrane</keyword>
<gene>
    <name evidence="2" type="ORF">OBBRIDRAFT_805082</name>
</gene>
<dbReference type="PANTHER" id="PTHR40465">
    <property type="entry name" value="CHROMOSOME 1, WHOLE GENOME SHOTGUN SEQUENCE"/>
    <property type="match status" value="1"/>
</dbReference>
<keyword evidence="1" id="KW-1133">Transmembrane helix</keyword>
<dbReference type="AlphaFoldDB" id="A0A8E2B0E5"/>
<feature type="transmembrane region" description="Helical" evidence="1">
    <location>
        <begin position="151"/>
        <end position="172"/>
    </location>
</feature>
<name>A0A8E2B0E5_9APHY</name>
<evidence type="ECO:0000313" key="2">
    <source>
        <dbReference type="EMBL" id="OCH88860.1"/>
    </source>
</evidence>
<reference evidence="2 3" key="1">
    <citation type="submission" date="2016-07" db="EMBL/GenBank/DDBJ databases">
        <title>Draft genome of the white-rot fungus Obba rivulosa 3A-2.</title>
        <authorList>
            <consortium name="DOE Joint Genome Institute"/>
            <person name="Miettinen O."/>
            <person name="Riley R."/>
            <person name="Acob R."/>
            <person name="Barry K."/>
            <person name="Cullen D."/>
            <person name="De Vries R."/>
            <person name="Hainaut M."/>
            <person name="Hatakka A."/>
            <person name="Henrissat B."/>
            <person name="Hilden K."/>
            <person name="Kuo R."/>
            <person name="Labutti K."/>
            <person name="Lipzen A."/>
            <person name="Makela M.R."/>
            <person name="Sandor L."/>
            <person name="Spatafora J.W."/>
            <person name="Grigoriev I.V."/>
            <person name="Hibbett D.S."/>
        </authorList>
    </citation>
    <scope>NUCLEOTIDE SEQUENCE [LARGE SCALE GENOMIC DNA]</scope>
    <source>
        <strain evidence="2 3">3A-2</strain>
    </source>
</reference>
<proteinExistence type="predicted"/>
<feature type="transmembrane region" description="Helical" evidence="1">
    <location>
        <begin position="178"/>
        <end position="202"/>
    </location>
</feature>
<dbReference type="Proteomes" id="UP000250043">
    <property type="component" value="Unassembled WGS sequence"/>
</dbReference>
<evidence type="ECO:0000313" key="3">
    <source>
        <dbReference type="Proteomes" id="UP000250043"/>
    </source>
</evidence>
<sequence length="280" mass="32155">MFLDGVLGPAFLGCLVCTALFGVTSMQAYTYFKRDHKDPAALRYLLSFSDSGAHLFLDALHAGLFIDTIYYYVVTHFGDILALLKLHCLLMILTRECDFEVFIVVSAISDAVVRMIFAYRLWKLSGRLILIPLVVVSLHNDRDPASTHKMLGCTIFVPYWRFVVFSFTSWLELRQYQWSIYVAFSCEIVADGIVTALLYSFLRRFCTGVRFKRYGWRGVLAERRETDEILAKYMCPPLSNHVCCIPGRADIFTVLRHTAEVIYERPTRQFECTRLSSATI</sequence>
<evidence type="ECO:0000256" key="1">
    <source>
        <dbReference type="SAM" id="Phobius"/>
    </source>
</evidence>
<feature type="transmembrane region" description="Helical" evidence="1">
    <location>
        <begin position="124"/>
        <end position="139"/>
    </location>
</feature>